<evidence type="ECO:0000313" key="3">
    <source>
        <dbReference type="Proteomes" id="UP000034067"/>
    </source>
</evidence>
<organism evidence="2 3">
    <name type="scientific">Candidatus Azambacteria bacterium GW2011_GWB1_46_27</name>
    <dbReference type="NCBI Taxonomy" id="1618617"/>
    <lineage>
        <taxon>Bacteria</taxon>
        <taxon>Candidatus Azamiibacteriota</taxon>
    </lineage>
</organism>
<dbReference type="Proteomes" id="UP000034067">
    <property type="component" value="Unassembled WGS sequence"/>
</dbReference>
<protein>
    <submittedName>
        <fullName evidence="2">Uncharacterized protein</fullName>
    </submittedName>
</protein>
<evidence type="ECO:0000313" key="2">
    <source>
        <dbReference type="EMBL" id="KKU33715.1"/>
    </source>
</evidence>
<reference evidence="2 3" key="1">
    <citation type="journal article" date="2015" name="Nature">
        <title>rRNA introns, odd ribosomes, and small enigmatic genomes across a large radiation of phyla.</title>
        <authorList>
            <person name="Brown C.T."/>
            <person name="Hug L.A."/>
            <person name="Thomas B.C."/>
            <person name="Sharon I."/>
            <person name="Castelle C.J."/>
            <person name="Singh A."/>
            <person name="Wilkins M.J."/>
            <person name="Williams K.H."/>
            <person name="Banfield J.F."/>
        </authorList>
    </citation>
    <scope>NUCLEOTIDE SEQUENCE [LARGE SCALE GENOMIC DNA]</scope>
</reference>
<sequence>MAVEIDYYITMVSKIKSFVNTKGSSSLPAHWEGGARATSFLAAHFAKQNTNSVGAKSEGAAEGGCGGNSAAPERNKTEASPAALLVQNRTPQKSFLFLLEEKIRRAQIRKSEENFFVGWRATARGGRAASLVPFKVGSRKVYNYSTNKKDTVYSVFFVCARERSRTSTPFGATTSR</sequence>
<comment type="caution">
    <text evidence="2">The sequence shown here is derived from an EMBL/GenBank/DDBJ whole genome shotgun (WGS) entry which is preliminary data.</text>
</comment>
<gene>
    <name evidence="2" type="ORF">UX48_C0045G0006</name>
</gene>
<proteinExistence type="predicted"/>
<feature type="region of interest" description="Disordered" evidence="1">
    <location>
        <begin position="53"/>
        <end position="76"/>
    </location>
</feature>
<dbReference type="EMBL" id="LCMJ01000045">
    <property type="protein sequence ID" value="KKU33715.1"/>
    <property type="molecule type" value="Genomic_DNA"/>
</dbReference>
<dbReference type="AlphaFoldDB" id="A0A0G1SKA3"/>
<accession>A0A0G1SKA3</accession>
<evidence type="ECO:0000256" key="1">
    <source>
        <dbReference type="SAM" id="MobiDB-lite"/>
    </source>
</evidence>
<name>A0A0G1SKA3_9BACT</name>